<evidence type="ECO:0000313" key="3">
    <source>
        <dbReference type="Proteomes" id="UP001501588"/>
    </source>
</evidence>
<comment type="caution">
    <text evidence="2">The sequence shown here is derived from an EMBL/GenBank/DDBJ whole genome shotgun (WGS) entry which is preliminary data.</text>
</comment>
<dbReference type="EMBL" id="BAAAFZ010000051">
    <property type="protein sequence ID" value="GAA0591442.1"/>
    <property type="molecule type" value="Genomic_DNA"/>
</dbReference>
<dbReference type="Gene3D" id="3.40.50.1820">
    <property type="entry name" value="alpha/beta hydrolase"/>
    <property type="match status" value="1"/>
</dbReference>
<dbReference type="InterPro" id="IPR000073">
    <property type="entry name" value="AB_hydrolase_1"/>
</dbReference>
<dbReference type="SUPFAM" id="SSF53474">
    <property type="entry name" value="alpha/beta-Hydrolases"/>
    <property type="match status" value="1"/>
</dbReference>
<dbReference type="Pfam" id="PF00561">
    <property type="entry name" value="Abhydrolase_1"/>
    <property type="match status" value="1"/>
</dbReference>
<proteinExistence type="predicted"/>
<evidence type="ECO:0000313" key="2">
    <source>
        <dbReference type="EMBL" id="GAA0591442.1"/>
    </source>
</evidence>
<protein>
    <recommendedName>
        <fullName evidence="1">AB hydrolase-1 domain-containing protein</fullName>
    </recommendedName>
</protein>
<gene>
    <name evidence="2" type="ORF">GCM10009416_32320</name>
</gene>
<sequence length="382" mass="38516">MRAPAGPEPRAHVRRLRQALVARGMPRPATLLASFLAFGGCAGETGLRTASTGPLAPGFTADTATRAGLASGAKASEAACRALPDGLWVRTRDGWRGECLRYAAAGAVRGGGAKAPRLAVLHIPGDASGVAYRFAGGAPQIEGAGESYEVPAAARRAAAEALSEAAGGRPVFLIGRPGMHGSSGDHARDRHTAAEVELVDAALTELRRRYGVRAFVLSGFSSGGAIAANLLARRTDIACAVLASAPLDLAAFYRGADGGLPDHYLMRAAALADPMRSVGSIEPGGGGATTVVVLGDRRDRKVPAASWRAWADAARGAGLDVRAVEASGFDPAEGGAAASFHRTSGAGLEAAVACANGEPVPAPPRLATAEAPGGSAALRGIE</sequence>
<organism evidence="2 3">
    <name type="scientific">Craurococcus roseus</name>
    <dbReference type="NCBI Taxonomy" id="77585"/>
    <lineage>
        <taxon>Bacteria</taxon>
        <taxon>Pseudomonadati</taxon>
        <taxon>Pseudomonadota</taxon>
        <taxon>Alphaproteobacteria</taxon>
        <taxon>Acetobacterales</taxon>
        <taxon>Acetobacteraceae</taxon>
        <taxon>Craurococcus</taxon>
    </lineage>
</organism>
<evidence type="ECO:0000259" key="1">
    <source>
        <dbReference type="Pfam" id="PF00561"/>
    </source>
</evidence>
<feature type="domain" description="AB hydrolase-1" evidence="1">
    <location>
        <begin position="153"/>
        <end position="252"/>
    </location>
</feature>
<accession>A0ABP3QMU8</accession>
<reference evidence="3" key="1">
    <citation type="journal article" date="2019" name="Int. J. Syst. Evol. Microbiol.">
        <title>The Global Catalogue of Microorganisms (GCM) 10K type strain sequencing project: providing services to taxonomists for standard genome sequencing and annotation.</title>
        <authorList>
            <consortium name="The Broad Institute Genomics Platform"/>
            <consortium name="The Broad Institute Genome Sequencing Center for Infectious Disease"/>
            <person name="Wu L."/>
            <person name="Ma J."/>
        </authorList>
    </citation>
    <scope>NUCLEOTIDE SEQUENCE [LARGE SCALE GENOMIC DNA]</scope>
    <source>
        <strain evidence="3">JCM 9933</strain>
    </source>
</reference>
<dbReference type="Proteomes" id="UP001501588">
    <property type="component" value="Unassembled WGS sequence"/>
</dbReference>
<keyword evidence="3" id="KW-1185">Reference proteome</keyword>
<dbReference type="InterPro" id="IPR029058">
    <property type="entry name" value="AB_hydrolase_fold"/>
</dbReference>
<name>A0ABP3QMU8_9PROT</name>